<dbReference type="Gene3D" id="2.60.40.150">
    <property type="entry name" value="C2 domain"/>
    <property type="match status" value="2"/>
</dbReference>
<reference evidence="7 8" key="1">
    <citation type="journal article" date="2024" name="bioRxiv">
        <title>A reference genome for Trichogramma kaykai: A tiny desert-dwelling parasitoid wasp with competing sex-ratio distorters.</title>
        <authorList>
            <person name="Culotta J."/>
            <person name="Lindsey A.R."/>
        </authorList>
    </citation>
    <scope>NUCLEOTIDE SEQUENCE [LARGE SCALE GENOMIC DNA]</scope>
    <source>
        <strain evidence="7 8">KSX58</strain>
    </source>
</reference>
<evidence type="ECO:0000313" key="7">
    <source>
        <dbReference type="EMBL" id="KAL3403955.1"/>
    </source>
</evidence>
<comment type="subcellular location">
    <subcellularLocation>
        <location evidence="1">Membrane</location>
        <topology evidence="1">Single-pass membrane protein</topology>
    </subcellularLocation>
</comment>
<keyword evidence="4" id="KW-1133">Transmembrane helix</keyword>
<dbReference type="Proteomes" id="UP001627154">
    <property type="component" value="Unassembled WGS sequence"/>
</dbReference>
<sequence length="1174" mass="133750">MAWGAGKKPTRKVERYQVCVTIIKAKHLEANSNSQCVVRLGDRKKKTLVRKRTDSPYFNEYFVFDLTCSLEELLGTRLDISIFLRGRLKRSKFHGSADFEIAAVWDQADHQYHHKWAMLTNPRDLAAGPKGYVMCNVAVLAKGEKTRLPPDTDGDDDIEGNLLLPLGTNKYLSTRQCARYIFTLYRAEDLPREASEECYLNISFAGMKASTSSEGGCGDPCYNERIVFREMFPSLCHRARLVYKCRKTGQLATHLLNFKDISNSSERGFLPTFGPSFIHLYGDEEPIYRGRLLLSLKVEIDILETATAASVTVEDAPGLAEASIWRVEEYLLVCVLHDACMIDRSLLACGKSVSFELNLGNAGNRKYCASAKQLGNQDDDDEQDDEETFKAGSSSCIGCASADSKSASSPLKIDSLDNKYNYIALGAEKPCCHVKSWWPNTDWRQRNSNRLNFIADFLESELEQIDELEAANHESCYVSYNATMRTLKLHCSDYLRSLRSMSDTICGSDNDDDDDGSCLTILDKYRLNHCRLEMEKMLDRLKAQGELKDNALLRIGLLHARRHLQLIKELATDPQHSQPDIFIWLLRKNRRVAYARLPAARFIHAEERAERGRDCGLRTSVFLKRPEAAAVTLDATSDMSGGVCKLELFLWLGNAKFAAACWSALPPGYRVDETRATAAGLDKFPARFEYEISSKFQLRVHLYQGRFEPGMDSSGLLDPMVRIIFQGYTMTTKVKKQTLDPFWDQTLVLPAIDLHATPEYVKDQPPKVVMEVFDSDYNRLELYGRCLVEPMVKFKEQQYSTSDFLPRLKWHKLTGHQQNAQGAVMAAFELVQLDKDDEEPKSEAIDVIPEIIRPRLVSYRLEVIFWGIRDFKRLNLISVTKPKLVVRCGEARLESSVMENAARLPNFPDIHAMLDLNMPEEEIYYPPIMIKAFESRVGRFAYVGVCNVPTIYSFVQKLVTRDEYETAIYQPTKKSSTAATRQHVNVSIRIDEDDEGEGTTWMSYKKLKNYQQNKKSWLGKLLPWNGPSDEVAVTLAVERDDSLDWWSKYYASIEEEKNKESGPTSKAKPWIKRLASFKVYSEELESQPEFSGFQDRLRTFELHRGKHSNDPRRADDDDRVGKFKGFIAIYRWPHPDGLSCVNRVGRSANSGLLNDYPSQEPLSLVVRVYVVKCK</sequence>
<organism evidence="7 8">
    <name type="scientific">Trichogramma kaykai</name>
    <dbReference type="NCBI Taxonomy" id="54128"/>
    <lineage>
        <taxon>Eukaryota</taxon>
        <taxon>Metazoa</taxon>
        <taxon>Ecdysozoa</taxon>
        <taxon>Arthropoda</taxon>
        <taxon>Hexapoda</taxon>
        <taxon>Insecta</taxon>
        <taxon>Pterygota</taxon>
        <taxon>Neoptera</taxon>
        <taxon>Endopterygota</taxon>
        <taxon>Hymenoptera</taxon>
        <taxon>Apocrita</taxon>
        <taxon>Proctotrupomorpha</taxon>
        <taxon>Chalcidoidea</taxon>
        <taxon>Trichogrammatidae</taxon>
        <taxon>Trichogramma</taxon>
    </lineage>
</organism>
<evidence type="ECO:0000256" key="4">
    <source>
        <dbReference type="ARBA" id="ARBA00022989"/>
    </source>
</evidence>
<dbReference type="SMART" id="SM01202">
    <property type="entry name" value="FerI"/>
    <property type="match status" value="1"/>
</dbReference>
<dbReference type="InterPro" id="IPR035892">
    <property type="entry name" value="C2_domain_sf"/>
</dbReference>
<proteinExistence type="predicted"/>
<dbReference type="EMBL" id="JBJJXI010000027">
    <property type="protein sequence ID" value="KAL3403955.1"/>
    <property type="molecule type" value="Genomic_DNA"/>
</dbReference>
<evidence type="ECO:0000256" key="2">
    <source>
        <dbReference type="ARBA" id="ARBA00022692"/>
    </source>
</evidence>
<evidence type="ECO:0000259" key="6">
    <source>
        <dbReference type="PROSITE" id="PS50004"/>
    </source>
</evidence>
<accession>A0ABD2XFV8</accession>
<dbReference type="InterPro" id="IPR037721">
    <property type="entry name" value="Ferlin"/>
</dbReference>
<keyword evidence="8" id="KW-1185">Reference proteome</keyword>
<dbReference type="SMART" id="SM00239">
    <property type="entry name" value="C2"/>
    <property type="match status" value="3"/>
</dbReference>
<protein>
    <recommendedName>
        <fullName evidence="6">C2 domain-containing protein</fullName>
    </recommendedName>
</protein>
<dbReference type="SUPFAM" id="SSF49562">
    <property type="entry name" value="C2 domain (Calcium/lipid-binding domain, CaLB)"/>
    <property type="match status" value="2"/>
</dbReference>
<dbReference type="Pfam" id="PF08151">
    <property type="entry name" value="FerI"/>
    <property type="match status" value="1"/>
</dbReference>
<dbReference type="PANTHER" id="PTHR12546">
    <property type="entry name" value="FER-1-LIKE"/>
    <property type="match status" value="1"/>
</dbReference>
<evidence type="ECO:0000313" key="8">
    <source>
        <dbReference type="Proteomes" id="UP001627154"/>
    </source>
</evidence>
<dbReference type="AlphaFoldDB" id="A0ABD2XFV8"/>
<dbReference type="InterPro" id="IPR000008">
    <property type="entry name" value="C2_dom"/>
</dbReference>
<dbReference type="InterPro" id="IPR012968">
    <property type="entry name" value="FerIin_dom"/>
</dbReference>
<comment type="caution">
    <text evidence="7">The sequence shown here is derived from an EMBL/GenBank/DDBJ whole genome shotgun (WGS) entry which is preliminary data.</text>
</comment>
<dbReference type="Pfam" id="PF08150">
    <property type="entry name" value="FerB"/>
    <property type="match status" value="1"/>
</dbReference>
<dbReference type="InterPro" id="IPR037723">
    <property type="entry name" value="C2D_Ferlin"/>
</dbReference>
<keyword evidence="5" id="KW-0472">Membrane</keyword>
<dbReference type="PANTHER" id="PTHR12546:SF60">
    <property type="entry name" value="MISFIRE, ISOFORM F"/>
    <property type="match status" value="1"/>
</dbReference>
<dbReference type="SMART" id="SM01201">
    <property type="entry name" value="FerB"/>
    <property type="match status" value="1"/>
</dbReference>
<evidence type="ECO:0000256" key="3">
    <source>
        <dbReference type="ARBA" id="ARBA00022737"/>
    </source>
</evidence>
<name>A0ABD2XFV8_9HYME</name>
<dbReference type="InterPro" id="IPR012561">
    <property type="entry name" value="Ferlin_B-domain"/>
</dbReference>
<feature type="domain" description="C2" evidence="6">
    <location>
        <begin position="1"/>
        <end position="117"/>
    </location>
</feature>
<evidence type="ECO:0000256" key="1">
    <source>
        <dbReference type="ARBA" id="ARBA00004167"/>
    </source>
</evidence>
<dbReference type="Pfam" id="PF00168">
    <property type="entry name" value="C2"/>
    <property type="match status" value="2"/>
</dbReference>
<dbReference type="CDD" id="cd04017">
    <property type="entry name" value="C2D_Ferlin"/>
    <property type="match status" value="1"/>
</dbReference>
<gene>
    <name evidence="7" type="ORF">TKK_003355</name>
</gene>
<keyword evidence="2" id="KW-0812">Transmembrane</keyword>
<dbReference type="GO" id="GO:0016020">
    <property type="term" value="C:membrane"/>
    <property type="evidence" value="ECO:0007669"/>
    <property type="project" value="UniProtKB-SubCell"/>
</dbReference>
<dbReference type="PROSITE" id="PS50004">
    <property type="entry name" value="C2"/>
    <property type="match status" value="2"/>
</dbReference>
<keyword evidence="3" id="KW-0677">Repeat</keyword>
<evidence type="ECO:0000256" key="5">
    <source>
        <dbReference type="ARBA" id="ARBA00023136"/>
    </source>
</evidence>
<feature type="domain" description="C2" evidence="6">
    <location>
        <begin position="678"/>
        <end position="804"/>
    </location>
</feature>